<gene>
    <name evidence="1" type="ORF">S01H1_10880</name>
</gene>
<dbReference type="EMBL" id="BARS01005547">
    <property type="protein sequence ID" value="GAF75061.1"/>
    <property type="molecule type" value="Genomic_DNA"/>
</dbReference>
<name>X0SIY3_9ZZZZ</name>
<organism evidence="1">
    <name type="scientific">marine sediment metagenome</name>
    <dbReference type="NCBI Taxonomy" id="412755"/>
    <lineage>
        <taxon>unclassified sequences</taxon>
        <taxon>metagenomes</taxon>
        <taxon>ecological metagenomes</taxon>
    </lineage>
</organism>
<protein>
    <recommendedName>
        <fullName evidence="2">HK97 gp10 family phage protein</fullName>
    </recommendedName>
</protein>
<evidence type="ECO:0000313" key="1">
    <source>
        <dbReference type="EMBL" id="GAF75061.1"/>
    </source>
</evidence>
<evidence type="ECO:0008006" key="2">
    <source>
        <dbReference type="Google" id="ProtNLM"/>
    </source>
</evidence>
<comment type="caution">
    <text evidence="1">The sequence shown here is derived from an EMBL/GenBank/DDBJ whole genome shotgun (WGS) entry which is preliminary data.</text>
</comment>
<sequence length="141" mass="15647">MASSVKGFRELELKLANLARQAPEEARQAVIEGAEVILERSQELVPRDTEELAESAFISPPRRDGQRSTVTVGYGAPYALVTHENPRAGKTGGKSPSGRTYPHYAQTGQWKWLETAYKERGGQAVVRMGKTLTRWIHRGGR</sequence>
<reference evidence="1" key="1">
    <citation type="journal article" date="2014" name="Front. Microbiol.">
        <title>High frequency of phylogenetically diverse reductive dehalogenase-homologous genes in deep subseafloor sedimentary metagenomes.</title>
        <authorList>
            <person name="Kawai M."/>
            <person name="Futagami T."/>
            <person name="Toyoda A."/>
            <person name="Takaki Y."/>
            <person name="Nishi S."/>
            <person name="Hori S."/>
            <person name="Arai W."/>
            <person name="Tsubouchi T."/>
            <person name="Morono Y."/>
            <person name="Uchiyama I."/>
            <person name="Ito T."/>
            <person name="Fujiyama A."/>
            <person name="Inagaki F."/>
            <person name="Takami H."/>
        </authorList>
    </citation>
    <scope>NUCLEOTIDE SEQUENCE</scope>
    <source>
        <strain evidence="1">Expedition CK06-06</strain>
    </source>
</reference>
<dbReference type="InterPro" id="IPR010064">
    <property type="entry name" value="HK97-gp10_tail"/>
</dbReference>
<dbReference type="Pfam" id="PF04883">
    <property type="entry name" value="HK97-gp10_like"/>
    <property type="match status" value="1"/>
</dbReference>
<proteinExistence type="predicted"/>
<dbReference type="AlphaFoldDB" id="X0SIY3"/>
<accession>X0SIY3</accession>